<evidence type="ECO:0000313" key="1">
    <source>
        <dbReference type="EMBL" id="RMZ61304.1"/>
    </source>
</evidence>
<evidence type="ECO:0000313" key="2">
    <source>
        <dbReference type="Proteomes" id="UP000267524"/>
    </source>
</evidence>
<keyword evidence="2" id="KW-1185">Reference proteome</keyword>
<name>A0A3M7LGP9_9FLAO</name>
<dbReference type="Proteomes" id="UP000267524">
    <property type="component" value="Unassembled WGS sequence"/>
</dbReference>
<protein>
    <submittedName>
        <fullName evidence="1">Uncharacterized protein</fullName>
    </submittedName>
</protein>
<proteinExistence type="predicted"/>
<organism evidence="1 2">
    <name type="scientific">Chryseobacterium nematophagum</name>
    <dbReference type="NCBI Taxonomy" id="2305228"/>
    <lineage>
        <taxon>Bacteria</taxon>
        <taxon>Pseudomonadati</taxon>
        <taxon>Bacteroidota</taxon>
        <taxon>Flavobacteriia</taxon>
        <taxon>Flavobacteriales</taxon>
        <taxon>Weeksellaceae</taxon>
        <taxon>Chryseobacterium group</taxon>
        <taxon>Chryseobacterium</taxon>
    </lineage>
</organism>
<accession>A0A3M7LGP9</accession>
<dbReference type="EMBL" id="QWIV01000003">
    <property type="protein sequence ID" value="RMZ61304.1"/>
    <property type="molecule type" value="Genomic_DNA"/>
</dbReference>
<sequence length="170" mass="19616">MKILFIVLGAYLVYFIGQIIYDAFITKPKSANRDQVEDQSIVLEDHESLVPESEREETRVVNFDSVENLDSSDHILNEEIEERTEEQILLDARKKMEEESYIENEASNSTASFSEVDSNSFIMKFQELLQGDNLQTISNEVLKNEIDIQDFLQNATKITSFNYSGVQLFQ</sequence>
<dbReference type="AlphaFoldDB" id="A0A3M7LGP9"/>
<comment type="caution">
    <text evidence="1">The sequence shown here is derived from an EMBL/GenBank/DDBJ whole genome shotgun (WGS) entry which is preliminary data.</text>
</comment>
<gene>
    <name evidence="1" type="ORF">D1632_00390</name>
</gene>
<dbReference type="RefSeq" id="WP_122545298.1">
    <property type="nucleotide sequence ID" value="NZ_QWIV01000003.1"/>
</dbReference>
<reference evidence="1 2" key="1">
    <citation type="submission" date="2018-08" db="EMBL/GenBank/DDBJ databases">
        <title>Chryseobacterium nematophagum: a novel matrix digesting pathogen of nematodes.</title>
        <authorList>
            <person name="Page A."/>
            <person name="Roberts M."/>
            <person name="Felix M.-A."/>
            <person name="Weir W."/>
        </authorList>
    </citation>
    <scope>NUCLEOTIDE SEQUENCE [LARGE SCALE GENOMIC DNA]</scope>
    <source>
        <strain evidence="1 2">JUb275</strain>
    </source>
</reference>